<evidence type="ECO:0000256" key="12">
    <source>
        <dbReference type="HAMAP-Rule" id="MF_00133"/>
    </source>
</evidence>
<dbReference type="GO" id="GO:0005737">
    <property type="term" value="C:cytoplasm"/>
    <property type="evidence" value="ECO:0007669"/>
    <property type="project" value="TreeGrafter"/>
</dbReference>
<keyword evidence="8 12" id="KW-0663">Pyridoxal phosphate</keyword>
<dbReference type="GO" id="GO:0004834">
    <property type="term" value="F:tryptophan synthase activity"/>
    <property type="evidence" value="ECO:0007669"/>
    <property type="project" value="UniProtKB-UniRule"/>
</dbReference>
<comment type="pathway">
    <text evidence="3 12">Amino-acid biosynthesis; L-tryptophan biosynthesis; L-tryptophan from chorismate: step 5/5.</text>
</comment>
<dbReference type="CDD" id="cd06446">
    <property type="entry name" value="Trp-synth_B"/>
    <property type="match status" value="1"/>
</dbReference>
<keyword evidence="15" id="KW-1185">Reference proteome</keyword>
<evidence type="ECO:0000256" key="8">
    <source>
        <dbReference type="ARBA" id="ARBA00022898"/>
    </source>
</evidence>
<dbReference type="InterPro" id="IPR036052">
    <property type="entry name" value="TrpB-like_PALP_sf"/>
</dbReference>
<feature type="modified residue" description="N6-(pyridoxal phosphate)lysine" evidence="12">
    <location>
        <position position="96"/>
    </location>
</feature>
<dbReference type="SUPFAM" id="SSF53686">
    <property type="entry name" value="Tryptophan synthase beta subunit-like PLP-dependent enzymes"/>
    <property type="match status" value="1"/>
</dbReference>
<dbReference type="Proteomes" id="UP000198815">
    <property type="component" value="Unassembled WGS sequence"/>
</dbReference>
<evidence type="ECO:0000256" key="9">
    <source>
        <dbReference type="ARBA" id="ARBA00023141"/>
    </source>
</evidence>
<evidence type="ECO:0000256" key="7">
    <source>
        <dbReference type="ARBA" id="ARBA00022822"/>
    </source>
</evidence>
<dbReference type="OrthoDB" id="9766131at2"/>
<evidence type="ECO:0000313" key="15">
    <source>
        <dbReference type="Proteomes" id="UP000198815"/>
    </source>
</evidence>
<evidence type="ECO:0000256" key="6">
    <source>
        <dbReference type="ARBA" id="ARBA00022605"/>
    </source>
</evidence>
<dbReference type="PANTHER" id="PTHR48077:SF3">
    <property type="entry name" value="TRYPTOPHAN SYNTHASE"/>
    <property type="match status" value="1"/>
</dbReference>
<dbReference type="STRING" id="64702.SAMN05443377_102124"/>
<dbReference type="EC" id="4.2.1.20" evidence="12"/>
<keyword evidence="6 12" id="KW-0028">Amino-acid biosynthesis</keyword>
<dbReference type="AlphaFoldDB" id="A0A1H9Q4E3"/>
<evidence type="ECO:0000256" key="2">
    <source>
        <dbReference type="ARBA" id="ARBA00002786"/>
    </source>
</evidence>
<comment type="function">
    <text evidence="2 12">The beta subunit is responsible for the synthesis of L-tryptophan from indole and L-serine.</text>
</comment>
<dbReference type="EMBL" id="FOGZ01000002">
    <property type="protein sequence ID" value="SER55314.1"/>
    <property type="molecule type" value="Genomic_DNA"/>
</dbReference>
<dbReference type="FunFam" id="3.40.50.1100:FF:000001">
    <property type="entry name" value="Tryptophan synthase beta chain"/>
    <property type="match status" value="1"/>
</dbReference>
<dbReference type="Pfam" id="PF00291">
    <property type="entry name" value="PALP"/>
    <property type="match status" value="1"/>
</dbReference>
<organism evidence="14 15">
    <name type="scientific">Propionibacterium cyclohexanicum</name>
    <dbReference type="NCBI Taxonomy" id="64702"/>
    <lineage>
        <taxon>Bacteria</taxon>
        <taxon>Bacillati</taxon>
        <taxon>Actinomycetota</taxon>
        <taxon>Actinomycetes</taxon>
        <taxon>Propionibacteriales</taxon>
        <taxon>Propionibacteriaceae</taxon>
        <taxon>Propionibacterium</taxon>
    </lineage>
</organism>
<keyword evidence="10 12" id="KW-0456">Lyase</keyword>
<evidence type="ECO:0000259" key="13">
    <source>
        <dbReference type="Pfam" id="PF00291"/>
    </source>
</evidence>
<sequence length="418" mass="44399">MTQSTPARLPDDLGHFAQFGGQFVPEALKTALEELSEAFEASQRDPSFAAELADLQVNYAGRPSPITEARNFGSRYCGGARILLKREDLNHTGSHKINNVLGQGLLTRAMGKERVIAETGAGQHGVATATIAALMGFQCRIYMGKVDTDRQALNVARMQLLGAEVVAVEAGSATLKDAMNEAMRDWVTNVATTHYLIGTASGPHPFPKIVKAFQSIISTESRAQMLQRFGQLPDAVCACVGGGSNAIGSFADYIDDEQVALYGYEAGGCGIETGRHAASINGGSVGVLHGTRTYVLQDDDGQTIESHSISAGLDYPGVGPEHAYLASTGRAHYEPVTDEQAMEALDRLTRCEGIMPAIESAHAVAGAQRLALRMLAEHPQHRPTILVTISGRGDKDADTAMKYFGVHGDVDATTGGLE</sequence>
<evidence type="ECO:0000256" key="1">
    <source>
        <dbReference type="ARBA" id="ARBA00001933"/>
    </source>
</evidence>
<dbReference type="FunFam" id="3.40.50.1100:FF:000004">
    <property type="entry name" value="Tryptophan synthase beta chain"/>
    <property type="match status" value="1"/>
</dbReference>
<evidence type="ECO:0000313" key="14">
    <source>
        <dbReference type="EMBL" id="SER55314.1"/>
    </source>
</evidence>
<dbReference type="PANTHER" id="PTHR48077">
    <property type="entry name" value="TRYPTOPHAN SYNTHASE-RELATED"/>
    <property type="match status" value="1"/>
</dbReference>
<dbReference type="InterPro" id="IPR006654">
    <property type="entry name" value="Trp_synth_beta"/>
</dbReference>
<evidence type="ECO:0000256" key="4">
    <source>
        <dbReference type="ARBA" id="ARBA00009982"/>
    </source>
</evidence>
<dbReference type="PROSITE" id="PS00168">
    <property type="entry name" value="TRP_SYNTHASE_BETA"/>
    <property type="match status" value="1"/>
</dbReference>
<keyword evidence="7 12" id="KW-0822">Tryptophan biosynthesis</keyword>
<keyword evidence="9 12" id="KW-0057">Aromatic amino acid biosynthesis</keyword>
<dbReference type="PIRSF" id="PIRSF001413">
    <property type="entry name" value="Trp_syn_beta"/>
    <property type="match status" value="1"/>
</dbReference>
<dbReference type="InterPro" id="IPR006653">
    <property type="entry name" value="Trp_synth_b_CS"/>
</dbReference>
<comment type="cofactor">
    <cofactor evidence="1 12">
        <name>pyridoxal 5'-phosphate</name>
        <dbReference type="ChEBI" id="CHEBI:597326"/>
    </cofactor>
</comment>
<accession>A0A1H9Q4E3</accession>
<evidence type="ECO:0000256" key="5">
    <source>
        <dbReference type="ARBA" id="ARBA00011270"/>
    </source>
</evidence>
<evidence type="ECO:0000256" key="11">
    <source>
        <dbReference type="ARBA" id="ARBA00049047"/>
    </source>
</evidence>
<gene>
    <name evidence="12" type="primary">trpB</name>
    <name evidence="14" type="ORF">SAMN05443377_102124</name>
</gene>
<dbReference type="InterPro" id="IPR001926">
    <property type="entry name" value="TrpB-like_PALP"/>
</dbReference>
<dbReference type="Gene3D" id="3.40.50.1100">
    <property type="match status" value="2"/>
</dbReference>
<reference evidence="14 15" key="1">
    <citation type="submission" date="2016-10" db="EMBL/GenBank/DDBJ databases">
        <authorList>
            <person name="de Groot N.N."/>
        </authorList>
    </citation>
    <scope>NUCLEOTIDE SEQUENCE [LARGE SCALE GENOMIC DNA]</scope>
    <source>
        <strain evidence="14 15">DSM 16859</strain>
    </source>
</reference>
<protein>
    <recommendedName>
        <fullName evidence="12">Tryptophan synthase beta chain</fullName>
        <ecNumber evidence="12">4.2.1.20</ecNumber>
    </recommendedName>
</protein>
<name>A0A1H9Q4E3_9ACTN</name>
<evidence type="ECO:0000256" key="10">
    <source>
        <dbReference type="ARBA" id="ARBA00023239"/>
    </source>
</evidence>
<comment type="catalytic activity">
    <reaction evidence="11 12">
        <text>(1S,2R)-1-C-(indol-3-yl)glycerol 3-phosphate + L-serine = D-glyceraldehyde 3-phosphate + L-tryptophan + H2O</text>
        <dbReference type="Rhea" id="RHEA:10532"/>
        <dbReference type="ChEBI" id="CHEBI:15377"/>
        <dbReference type="ChEBI" id="CHEBI:33384"/>
        <dbReference type="ChEBI" id="CHEBI:57912"/>
        <dbReference type="ChEBI" id="CHEBI:58866"/>
        <dbReference type="ChEBI" id="CHEBI:59776"/>
        <dbReference type="EC" id="4.2.1.20"/>
    </reaction>
</comment>
<dbReference type="InterPro" id="IPR023026">
    <property type="entry name" value="Trp_synth_beta/beta-like"/>
</dbReference>
<feature type="domain" description="Tryptophan synthase beta chain-like PALP" evidence="13">
    <location>
        <begin position="59"/>
        <end position="380"/>
    </location>
</feature>
<proteinExistence type="inferred from homology"/>
<dbReference type="RefSeq" id="WP_091967086.1">
    <property type="nucleotide sequence ID" value="NZ_FOGZ01000002.1"/>
</dbReference>
<comment type="subunit">
    <text evidence="5 12">Tetramer of two alpha and two beta chains.</text>
</comment>
<dbReference type="NCBIfam" id="TIGR00263">
    <property type="entry name" value="trpB"/>
    <property type="match status" value="1"/>
</dbReference>
<dbReference type="UniPathway" id="UPA00035">
    <property type="reaction ID" value="UER00044"/>
</dbReference>
<evidence type="ECO:0000256" key="3">
    <source>
        <dbReference type="ARBA" id="ARBA00004733"/>
    </source>
</evidence>
<dbReference type="HAMAP" id="MF_00133">
    <property type="entry name" value="Trp_synth_beta"/>
    <property type="match status" value="1"/>
</dbReference>
<comment type="similarity">
    <text evidence="4 12">Belongs to the TrpB family.</text>
</comment>